<feature type="domain" description="C2H2-type" evidence="12">
    <location>
        <begin position="1449"/>
        <end position="1476"/>
    </location>
</feature>
<evidence type="ECO:0000256" key="11">
    <source>
        <dbReference type="SAM" id="MobiDB-lite"/>
    </source>
</evidence>
<dbReference type="PROSITE" id="PS50157">
    <property type="entry name" value="ZINC_FINGER_C2H2_2"/>
    <property type="match status" value="10"/>
</dbReference>
<evidence type="ECO:0000256" key="8">
    <source>
        <dbReference type="ARBA" id="ARBA00023163"/>
    </source>
</evidence>
<feature type="region of interest" description="Disordered" evidence="11">
    <location>
        <begin position="1159"/>
        <end position="1187"/>
    </location>
</feature>
<protein>
    <recommendedName>
        <fullName evidence="12">C2H2-type domain-containing protein</fullName>
    </recommendedName>
</protein>
<feature type="compositionally biased region" description="Low complexity" evidence="11">
    <location>
        <begin position="472"/>
        <end position="490"/>
    </location>
</feature>
<feature type="compositionally biased region" description="Basic residues" evidence="11">
    <location>
        <begin position="202"/>
        <end position="213"/>
    </location>
</feature>
<dbReference type="Pfam" id="PF00096">
    <property type="entry name" value="zf-C2H2"/>
    <property type="match status" value="3"/>
</dbReference>
<dbReference type="InterPro" id="IPR036236">
    <property type="entry name" value="Znf_C2H2_sf"/>
</dbReference>
<proteinExistence type="predicted"/>
<feature type="domain" description="C2H2-type" evidence="12">
    <location>
        <begin position="1394"/>
        <end position="1421"/>
    </location>
</feature>
<dbReference type="SMART" id="SM00355">
    <property type="entry name" value="ZnF_C2H2"/>
    <property type="match status" value="10"/>
</dbReference>
<dbReference type="PANTHER" id="PTHR47772:SF12">
    <property type="entry name" value="RB-ASSOCIATED KRAB ZINC FINGER-RELATED"/>
    <property type="match status" value="1"/>
</dbReference>
<dbReference type="InterPro" id="IPR050636">
    <property type="entry name" value="C2H2-ZF_domain-containing"/>
</dbReference>
<dbReference type="GO" id="GO:0003677">
    <property type="term" value="F:DNA binding"/>
    <property type="evidence" value="ECO:0007669"/>
    <property type="project" value="UniProtKB-KW"/>
</dbReference>
<feature type="region of interest" description="Disordered" evidence="11">
    <location>
        <begin position="981"/>
        <end position="1018"/>
    </location>
</feature>
<feature type="region of interest" description="Disordered" evidence="11">
    <location>
        <begin position="446"/>
        <end position="531"/>
    </location>
</feature>
<feature type="domain" description="C2H2-type" evidence="12">
    <location>
        <begin position="1282"/>
        <end position="1309"/>
    </location>
</feature>
<dbReference type="EMBL" id="QCYY01000807">
    <property type="protein sequence ID" value="ROT82539.1"/>
    <property type="molecule type" value="Genomic_DNA"/>
</dbReference>
<keyword evidence="7" id="KW-0238">DNA-binding</keyword>
<evidence type="ECO:0000259" key="12">
    <source>
        <dbReference type="PROSITE" id="PS50157"/>
    </source>
</evidence>
<feature type="domain" description="C2H2-type" evidence="12">
    <location>
        <begin position="1254"/>
        <end position="1281"/>
    </location>
</feature>
<keyword evidence="14" id="KW-1185">Reference proteome</keyword>
<comment type="caution">
    <text evidence="13">The sequence shown here is derived from an EMBL/GenBank/DDBJ whole genome shotgun (WGS) entry which is preliminary data.</text>
</comment>
<evidence type="ECO:0000256" key="3">
    <source>
        <dbReference type="ARBA" id="ARBA00022737"/>
    </source>
</evidence>
<feature type="compositionally biased region" description="Polar residues" evidence="11">
    <location>
        <begin position="491"/>
        <end position="506"/>
    </location>
</feature>
<feature type="region of interest" description="Disordered" evidence="11">
    <location>
        <begin position="186"/>
        <end position="229"/>
    </location>
</feature>
<feature type="compositionally biased region" description="Polar residues" evidence="11">
    <location>
        <begin position="446"/>
        <end position="466"/>
    </location>
</feature>
<feature type="compositionally biased region" description="Pro residues" evidence="11">
    <location>
        <begin position="905"/>
        <end position="921"/>
    </location>
</feature>
<feature type="region of interest" description="Disordered" evidence="11">
    <location>
        <begin position="1043"/>
        <end position="1093"/>
    </location>
</feature>
<feature type="domain" description="C2H2-type" evidence="12">
    <location>
        <begin position="1366"/>
        <end position="1393"/>
    </location>
</feature>
<feature type="compositionally biased region" description="Polar residues" evidence="11">
    <location>
        <begin position="186"/>
        <end position="195"/>
    </location>
</feature>
<evidence type="ECO:0000256" key="2">
    <source>
        <dbReference type="ARBA" id="ARBA00022723"/>
    </source>
</evidence>
<evidence type="ECO:0000313" key="13">
    <source>
        <dbReference type="EMBL" id="ROT82539.1"/>
    </source>
</evidence>
<gene>
    <name evidence="13" type="ORF">C7M84_024298</name>
</gene>
<feature type="compositionally biased region" description="Polar residues" evidence="11">
    <location>
        <begin position="795"/>
        <end position="806"/>
    </location>
</feature>
<sequence>MISSPFQILPKTSGACIGLPPVRNVLTQPGTTIILASLPGSHNVPQPNTSVLLPSTSAIMLSGPVGQQPASLIVPLKSPSKVGLAPATGRHHPPLLAPKSVLPKVEPVRPILQAKTPKKTIQGEEMRQGKEGGVGEVPRGSNVKSILPKVMPGDAHTLILVSARTPELLPSTFSAVVPSKITLGMNLSSQTQTSPQEGGQKGGKKRKERKKKPVLPTPQQEKGVASIGKTGAALEEKLTARRESQSKVVEKKASTKTFPSSSNVVSKSFMMLDDLKSKGCTTARPAAAADYIVSSQPDLCFPKQNLVDIPPPPYPKSSRNRSIDLVLQEVESRVQDWCSELESPNPSQGITKGHEEGFQTSYAAQFNTMDSSASMKGSCASPLYSTNANNELKICPTPVSSQLFSSSSPKPNLCFSPPTSPVYVAPVTSQPKVTFSMMQHESLANQMSPAYSSPVRSHQASSSSQVEDSRISASCQPQPPSYSSSSCVPQLNTSHSLSTSISQMNTSLNHSSSHYSDISSPLPETSSSLGIQKGVPSSTACFSFHSAYGDLSQASQTGQESPLPSITSSAVGPMCNQTPNQSVYSYSSKSSTAFRESPQPFSQALTSPFYGDSQQVLQSEHYIQSPHQASYLQSPQPETFSHTTHAVTYTQSPYTPPPHSVLYSEAPQSNIYNEPPHSVAYDQSKFFLRSENDDTFAQSPQPFTNTIASHQSPITNGHQSPQPASFSAGRINSFSDSPQPTAYCNSPQSTPTAVQSSAANSLGSSIPPLLPSYSFSEHTPSNYLSSSSPISSSMYNTHHTSLTPNPQVCEDTKGIPTNVTYTNDRVDCTGVERSHNPPSYEAHFQNNTAYARPNQPDAALSQQMAMSALDPDLSSYPMGCHSPRFLEQDLADMQVDPGSCVRSPPAYPSLPSLPPPPPPPSYTSNPHIIPPVHSSPYPSTSVQGSPYPATSTQNSQYPLASGLSNAMNEYNALDSASTFFPNTPPVMPPSTAAHPPMDSQPCLSQTSHSDSDGFSSCSNALPSSSFPSALYLPGDSLEDFEDQESLLKPQSRNIRPTDNQPAMHKQYSQESSTSLEAKGSKRNGAPGADSSQVHNIIERAERLWFIPHQEQNRAYIKRKELAKDFLNSSELQSRRDALLKEKFWIEEDEPIAQEIVLSATSSSASSGTNPSQEPNAKDPKDSRDLRDGKDLRDEAMASTSTNALMLRAGHMQAQDGKGKKKRNRELLCQVCGKMLKGRSSLRSHLNSHRSIQPHSCAYCPKSFTSRSILVAHLRIHSGEMPFVCSICDTAFRTQSGLHRHRSKHSTERPHKCSVCAKAFKTKLVLQQHLKLHLTGLFTCSDCGKTFERHRSLAVHKASHYHSSQRFPCPHCPKSYHFQSLLKHHMQVHSNEYKHVCSVCSEAFVWSSGLAAHMKTHSTTRPQCEVCGMRFASKKRLETHSLKHGNPKPHRCDICGRCFAHPYRLVSHKLVHEDHKDFACPKCSLVFPTAKKLRKHSAEHTKEEPRICPLSGTVEITKSG</sequence>
<feature type="region of interest" description="Disordered" evidence="11">
    <location>
        <begin position="795"/>
        <end position="814"/>
    </location>
</feature>
<feature type="compositionally biased region" description="Basic and acidic residues" evidence="11">
    <location>
        <begin position="1175"/>
        <end position="1187"/>
    </location>
</feature>
<keyword evidence="9" id="KW-0539">Nucleus</keyword>
<feature type="compositionally biased region" description="Basic and acidic residues" evidence="11">
    <location>
        <begin position="121"/>
        <end position="130"/>
    </location>
</feature>
<feature type="compositionally biased region" description="Polar residues" evidence="11">
    <location>
        <begin position="936"/>
        <end position="960"/>
    </location>
</feature>
<dbReference type="Pfam" id="PF05605">
    <property type="entry name" value="zf-Di19"/>
    <property type="match status" value="1"/>
</dbReference>
<feature type="region of interest" description="Disordered" evidence="11">
    <location>
        <begin position="694"/>
        <end position="762"/>
    </location>
</feature>
<feature type="compositionally biased region" description="Polar residues" evidence="11">
    <location>
        <begin position="1048"/>
        <end position="1075"/>
    </location>
</feature>
<feature type="region of interest" description="Disordered" evidence="11">
    <location>
        <begin position="895"/>
        <end position="960"/>
    </location>
</feature>
<dbReference type="InterPro" id="IPR008598">
    <property type="entry name" value="Di19_Zn-bd"/>
</dbReference>
<keyword evidence="4 10" id="KW-0863">Zinc-finger</keyword>
<dbReference type="FunFam" id="3.30.160.60:FF:000446">
    <property type="entry name" value="Zinc finger protein"/>
    <property type="match status" value="1"/>
</dbReference>
<dbReference type="Proteomes" id="UP000283509">
    <property type="component" value="Unassembled WGS sequence"/>
</dbReference>
<reference evidence="13 14" key="1">
    <citation type="submission" date="2018-04" db="EMBL/GenBank/DDBJ databases">
        <authorList>
            <person name="Zhang X."/>
            <person name="Yuan J."/>
            <person name="Li F."/>
            <person name="Xiang J."/>
        </authorList>
    </citation>
    <scope>NUCLEOTIDE SEQUENCE [LARGE SCALE GENOMIC DNA]</scope>
    <source>
        <tissue evidence="13">Muscle</tissue>
    </source>
</reference>
<feature type="region of interest" description="Disordered" evidence="11">
    <location>
        <begin position="553"/>
        <end position="574"/>
    </location>
</feature>
<dbReference type="OrthoDB" id="6378400at2759"/>
<evidence type="ECO:0000256" key="5">
    <source>
        <dbReference type="ARBA" id="ARBA00022833"/>
    </source>
</evidence>
<feature type="region of interest" description="Disordered" evidence="11">
    <location>
        <begin position="118"/>
        <end position="140"/>
    </location>
</feature>
<keyword evidence="8" id="KW-0804">Transcription</keyword>
<dbReference type="GO" id="GO:0005634">
    <property type="term" value="C:nucleus"/>
    <property type="evidence" value="ECO:0007669"/>
    <property type="project" value="UniProtKB-SubCell"/>
</dbReference>
<organism evidence="13 14">
    <name type="scientific">Penaeus vannamei</name>
    <name type="common">Whiteleg shrimp</name>
    <name type="synonym">Litopenaeus vannamei</name>
    <dbReference type="NCBI Taxonomy" id="6689"/>
    <lineage>
        <taxon>Eukaryota</taxon>
        <taxon>Metazoa</taxon>
        <taxon>Ecdysozoa</taxon>
        <taxon>Arthropoda</taxon>
        <taxon>Crustacea</taxon>
        <taxon>Multicrustacea</taxon>
        <taxon>Malacostraca</taxon>
        <taxon>Eumalacostraca</taxon>
        <taxon>Eucarida</taxon>
        <taxon>Decapoda</taxon>
        <taxon>Dendrobranchiata</taxon>
        <taxon>Penaeoidea</taxon>
        <taxon>Penaeidae</taxon>
        <taxon>Penaeus</taxon>
    </lineage>
</organism>
<reference evidence="13 14" key="2">
    <citation type="submission" date="2019-01" db="EMBL/GenBank/DDBJ databases">
        <title>The decoding of complex shrimp genome reveals the adaptation for benthos swimmer, frequently molting mechanism and breeding impact on genome.</title>
        <authorList>
            <person name="Sun Y."/>
            <person name="Gao Y."/>
            <person name="Yu Y."/>
        </authorList>
    </citation>
    <scope>NUCLEOTIDE SEQUENCE [LARGE SCALE GENOMIC DNA]</scope>
    <source>
        <tissue evidence="13">Muscle</tissue>
    </source>
</reference>
<keyword evidence="2" id="KW-0479">Metal-binding</keyword>
<dbReference type="SUPFAM" id="SSF57667">
    <property type="entry name" value="beta-beta-alpha zinc fingers"/>
    <property type="match status" value="6"/>
</dbReference>
<evidence type="ECO:0000256" key="4">
    <source>
        <dbReference type="ARBA" id="ARBA00022771"/>
    </source>
</evidence>
<feature type="compositionally biased region" description="Low complexity" evidence="11">
    <location>
        <begin position="1004"/>
        <end position="1018"/>
    </location>
</feature>
<feature type="domain" description="C2H2-type" evidence="12">
    <location>
        <begin position="1421"/>
        <end position="1448"/>
    </location>
</feature>
<evidence type="ECO:0000256" key="9">
    <source>
        <dbReference type="ARBA" id="ARBA00023242"/>
    </source>
</evidence>
<dbReference type="InterPro" id="IPR013087">
    <property type="entry name" value="Znf_C2H2_type"/>
</dbReference>
<dbReference type="PANTHER" id="PTHR47772">
    <property type="entry name" value="ZINC FINGER PROTEIN 200"/>
    <property type="match status" value="1"/>
</dbReference>
<evidence type="ECO:0000313" key="14">
    <source>
        <dbReference type="Proteomes" id="UP000283509"/>
    </source>
</evidence>
<feature type="domain" description="C2H2-type" evidence="12">
    <location>
        <begin position="1477"/>
        <end position="1504"/>
    </location>
</feature>
<dbReference type="Pfam" id="PF13912">
    <property type="entry name" value="zf-C2H2_6"/>
    <property type="match status" value="1"/>
</dbReference>
<feature type="domain" description="C2H2-type" evidence="12">
    <location>
        <begin position="1337"/>
        <end position="1366"/>
    </location>
</feature>
<evidence type="ECO:0000256" key="6">
    <source>
        <dbReference type="ARBA" id="ARBA00023015"/>
    </source>
</evidence>
<feature type="compositionally biased region" description="Polar residues" evidence="11">
    <location>
        <begin position="522"/>
        <end position="531"/>
    </location>
</feature>
<comment type="subcellular location">
    <subcellularLocation>
        <location evidence="1">Nucleus</location>
    </subcellularLocation>
</comment>
<accession>A0A423U1G3</accession>
<dbReference type="PROSITE" id="PS00028">
    <property type="entry name" value="ZINC_FINGER_C2H2_1"/>
    <property type="match status" value="10"/>
</dbReference>
<evidence type="ECO:0000256" key="1">
    <source>
        <dbReference type="ARBA" id="ARBA00004123"/>
    </source>
</evidence>
<dbReference type="FunFam" id="3.30.160.60:FF:000045">
    <property type="entry name" value="ZFP69 zinc finger protein B"/>
    <property type="match status" value="1"/>
</dbReference>
<feature type="compositionally biased region" description="Polar residues" evidence="11">
    <location>
        <begin position="695"/>
        <end position="760"/>
    </location>
</feature>
<name>A0A423U1G3_PENVA</name>
<keyword evidence="3" id="KW-0677">Repeat</keyword>
<keyword evidence="5" id="KW-0862">Zinc</keyword>
<evidence type="ECO:0000256" key="7">
    <source>
        <dbReference type="ARBA" id="ARBA00023125"/>
    </source>
</evidence>
<feature type="domain" description="C2H2-type" evidence="12">
    <location>
        <begin position="1226"/>
        <end position="1253"/>
    </location>
</feature>
<dbReference type="Pfam" id="PF12874">
    <property type="entry name" value="zf-met"/>
    <property type="match status" value="1"/>
</dbReference>
<evidence type="ECO:0000256" key="10">
    <source>
        <dbReference type="PROSITE-ProRule" id="PRU00042"/>
    </source>
</evidence>
<dbReference type="Gene3D" id="3.30.160.60">
    <property type="entry name" value="Classic Zinc Finger"/>
    <property type="match status" value="6"/>
</dbReference>
<feature type="domain" description="C2H2-type" evidence="12">
    <location>
        <begin position="1310"/>
        <end position="1332"/>
    </location>
</feature>
<feature type="compositionally biased region" description="Low complexity" evidence="11">
    <location>
        <begin position="507"/>
        <end position="520"/>
    </location>
</feature>
<dbReference type="GO" id="GO:0008270">
    <property type="term" value="F:zinc ion binding"/>
    <property type="evidence" value="ECO:0007669"/>
    <property type="project" value="UniProtKB-KW"/>
</dbReference>
<keyword evidence="6" id="KW-0805">Transcription regulation</keyword>